<dbReference type="InterPro" id="IPR007219">
    <property type="entry name" value="XnlR_reg_dom"/>
</dbReference>
<dbReference type="GO" id="GO:0000981">
    <property type="term" value="F:DNA-binding transcription factor activity, RNA polymerase II-specific"/>
    <property type="evidence" value="ECO:0007669"/>
    <property type="project" value="InterPro"/>
</dbReference>
<organism evidence="5 6">
    <name type="scientific">Bimuria novae-zelandiae CBS 107.79</name>
    <dbReference type="NCBI Taxonomy" id="1447943"/>
    <lineage>
        <taxon>Eukaryota</taxon>
        <taxon>Fungi</taxon>
        <taxon>Dikarya</taxon>
        <taxon>Ascomycota</taxon>
        <taxon>Pezizomycotina</taxon>
        <taxon>Dothideomycetes</taxon>
        <taxon>Pleosporomycetidae</taxon>
        <taxon>Pleosporales</taxon>
        <taxon>Massarineae</taxon>
        <taxon>Didymosphaeriaceae</taxon>
        <taxon>Bimuria</taxon>
    </lineage>
</organism>
<dbReference type="SMART" id="SM00066">
    <property type="entry name" value="GAL4"/>
    <property type="match status" value="1"/>
</dbReference>
<dbReference type="Pfam" id="PF04082">
    <property type="entry name" value="Fungal_trans"/>
    <property type="match status" value="1"/>
</dbReference>
<evidence type="ECO:0000259" key="4">
    <source>
        <dbReference type="PROSITE" id="PS50048"/>
    </source>
</evidence>
<dbReference type="Pfam" id="PF00172">
    <property type="entry name" value="Zn_clus"/>
    <property type="match status" value="1"/>
</dbReference>
<sequence>MSFNAPGPAPGQNHRKVAIPRLQRPSQSKSAAAERRRVSRACTACRSHKIKCSGDTPQCKHCGTTGRECVYILPRKDRLKTVSERCMQMAGLLKNMRHLAQGEDHARIGELLEATEGDMVESHPTPTTMSNPDTNDDESMTGRTFEQWQKLTTESLDLLDENLHGSDQSRATGFVGQNSDVQWFRSILLSELVDAEIPPDRATLSKATTKGQVSSVSYYLDHESIELNFHVDPYGLPAIEVAEKLFSVYMDKVQDSFPILNRRVFEAQFTKYFNLVSSNSVPRANSKWHAVLNMIFAIGAKYLHLVQSWEGDRRDHLIYRARACALAFDQASVEQHPDLLQIQVTGLLAFYYLSIGQLSRAWTVVGIAIRYAIALGLHVRNDDRNTSYPTREILINVWWSLYYLERQIVVMTGRPGAVVDVCCSVPLPAPLSEQQTAGNFQLVDDMRRSSATAISSPFSQSHPFLGARSLSNAGFEEASPRFNVPEVNPGSFFKAVAQLSTITQSIVMSLYTPGTRARSPNDLQQDIHQLGQRLDGWLAKLPKDFTLQRYHSGLNPSQIPFLRERTLLTFQYYSTKILLTRPCLGSLRESGQHAEPAEFAQQMADICVETAKAVVDVLPDQAHPLSLYQSGPWWTIVHNLMQALAVLLLALSYASEVTQDTVGLASPCVKIIRWLHSMDDPLAVQAYKVAVRCFSLVADRLGLQRPDEMPLENQFAVPSTEQAYEMQIMHPGALTLAPGVTYRYPRMPDDPSSGIYIPPDAQTYGQTLFYN</sequence>
<protein>
    <recommendedName>
        <fullName evidence="4">Zn(2)-C6 fungal-type domain-containing protein</fullName>
    </recommendedName>
</protein>
<dbReference type="InterPro" id="IPR001138">
    <property type="entry name" value="Zn2Cys6_DnaBD"/>
</dbReference>
<evidence type="ECO:0000313" key="6">
    <source>
        <dbReference type="Proteomes" id="UP000800036"/>
    </source>
</evidence>
<evidence type="ECO:0000256" key="1">
    <source>
        <dbReference type="ARBA" id="ARBA00022723"/>
    </source>
</evidence>
<dbReference type="AlphaFoldDB" id="A0A6A5VJ91"/>
<dbReference type="GO" id="GO:0008270">
    <property type="term" value="F:zinc ion binding"/>
    <property type="evidence" value="ECO:0007669"/>
    <property type="project" value="InterPro"/>
</dbReference>
<dbReference type="PANTHER" id="PTHR47654">
    <property type="entry name" value="ZN(II)2CYS6 TRANSCRIPTION FACTOR (EUROFUNG)-RELATED"/>
    <property type="match status" value="1"/>
</dbReference>
<feature type="domain" description="Zn(2)-C6 fungal-type" evidence="4">
    <location>
        <begin position="41"/>
        <end position="71"/>
    </location>
</feature>
<dbReference type="PROSITE" id="PS00463">
    <property type="entry name" value="ZN2_CY6_FUNGAL_1"/>
    <property type="match status" value="1"/>
</dbReference>
<keyword evidence="1" id="KW-0479">Metal-binding</keyword>
<keyword evidence="6" id="KW-1185">Reference proteome</keyword>
<dbReference type="SMART" id="SM00906">
    <property type="entry name" value="Fungal_trans"/>
    <property type="match status" value="1"/>
</dbReference>
<gene>
    <name evidence="5" type="ORF">BU23DRAFT_526171</name>
</gene>
<keyword evidence="2" id="KW-0539">Nucleus</keyword>
<dbReference type="EMBL" id="ML976662">
    <property type="protein sequence ID" value="KAF1977713.1"/>
    <property type="molecule type" value="Genomic_DNA"/>
</dbReference>
<dbReference type="PROSITE" id="PS50048">
    <property type="entry name" value="ZN2_CY6_FUNGAL_2"/>
    <property type="match status" value="1"/>
</dbReference>
<feature type="region of interest" description="Disordered" evidence="3">
    <location>
        <begin position="120"/>
        <end position="140"/>
    </location>
</feature>
<dbReference type="GO" id="GO:0006351">
    <property type="term" value="P:DNA-templated transcription"/>
    <property type="evidence" value="ECO:0007669"/>
    <property type="project" value="InterPro"/>
</dbReference>
<accession>A0A6A5VJ91</accession>
<dbReference type="PANTHER" id="PTHR47654:SF5">
    <property type="entry name" value="TRANSCRIPTION FACTOR DOMAIN-CONTAINING PROTEIN"/>
    <property type="match status" value="1"/>
</dbReference>
<dbReference type="InterPro" id="IPR036864">
    <property type="entry name" value="Zn2-C6_fun-type_DNA-bd_sf"/>
</dbReference>
<dbReference type="Proteomes" id="UP000800036">
    <property type="component" value="Unassembled WGS sequence"/>
</dbReference>
<dbReference type="InterPro" id="IPR053230">
    <property type="entry name" value="Trans_reg_galc"/>
</dbReference>
<name>A0A6A5VJ91_9PLEO</name>
<evidence type="ECO:0000313" key="5">
    <source>
        <dbReference type="EMBL" id="KAF1977713.1"/>
    </source>
</evidence>
<reference evidence="5" key="1">
    <citation type="journal article" date="2020" name="Stud. Mycol.">
        <title>101 Dothideomycetes genomes: a test case for predicting lifestyles and emergence of pathogens.</title>
        <authorList>
            <person name="Haridas S."/>
            <person name="Albert R."/>
            <person name="Binder M."/>
            <person name="Bloem J."/>
            <person name="Labutti K."/>
            <person name="Salamov A."/>
            <person name="Andreopoulos B."/>
            <person name="Baker S."/>
            <person name="Barry K."/>
            <person name="Bills G."/>
            <person name="Bluhm B."/>
            <person name="Cannon C."/>
            <person name="Castanera R."/>
            <person name="Culley D."/>
            <person name="Daum C."/>
            <person name="Ezra D."/>
            <person name="Gonzalez J."/>
            <person name="Henrissat B."/>
            <person name="Kuo A."/>
            <person name="Liang C."/>
            <person name="Lipzen A."/>
            <person name="Lutzoni F."/>
            <person name="Magnuson J."/>
            <person name="Mondo S."/>
            <person name="Nolan M."/>
            <person name="Ohm R."/>
            <person name="Pangilinan J."/>
            <person name="Park H.-J."/>
            <person name="Ramirez L."/>
            <person name="Alfaro M."/>
            <person name="Sun H."/>
            <person name="Tritt A."/>
            <person name="Yoshinaga Y."/>
            <person name="Zwiers L.-H."/>
            <person name="Turgeon B."/>
            <person name="Goodwin S."/>
            <person name="Spatafora J."/>
            <person name="Crous P."/>
            <person name="Grigoriev I."/>
        </authorList>
    </citation>
    <scope>NUCLEOTIDE SEQUENCE</scope>
    <source>
        <strain evidence="5">CBS 107.79</strain>
    </source>
</reference>
<dbReference type="CDD" id="cd12148">
    <property type="entry name" value="fungal_TF_MHR"/>
    <property type="match status" value="1"/>
</dbReference>
<proteinExistence type="predicted"/>
<dbReference type="GO" id="GO:0003677">
    <property type="term" value="F:DNA binding"/>
    <property type="evidence" value="ECO:0007669"/>
    <property type="project" value="InterPro"/>
</dbReference>
<dbReference type="OrthoDB" id="5296287at2759"/>
<evidence type="ECO:0000256" key="2">
    <source>
        <dbReference type="ARBA" id="ARBA00023242"/>
    </source>
</evidence>
<feature type="region of interest" description="Disordered" evidence="3">
    <location>
        <begin position="1"/>
        <end position="35"/>
    </location>
</feature>
<dbReference type="Gene3D" id="4.10.240.10">
    <property type="entry name" value="Zn(2)-C6 fungal-type DNA-binding domain"/>
    <property type="match status" value="1"/>
</dbReference>
<dbReference type="SUPFAM" id="SSF57701">
    <property type="entry name" value="Zn2/Cys6 DNA-binding domain"/>
    <property type="match status" value="1"/>
</dbReference>
<feature type="compositionally biased region" description="Polar residues" evidence="3">
    <location>
        <begin position="124"/>
        <end position="133"/>
    </location>
</feature>
<dbReference type="CDD" id="cd00067">
    <property type="entry name" value="GAL4"/>
    <property type="match status" value="1"/>
</dbReference>
<evidence type="ECO:0000256" key="3">
    <source>
        <dbReference type="SAM" id="MobiDB-lite"/>
    </source>
</evidence>